<dbReference type="RefSeq" id="XP_028881817.1">
    <property type="nucleotide sequence ID" value="XM_029026845.1"/>
</dbReference>
<keyword evidence="1" id="KW-0328">Glycosyltransferase</keyword>
<dbReference type="STRING" id="67003.A0A1X0NT28"/>
<dbReference type="PANTHER" id="PTHR34496">
    <property type="entry name" value="GLCNAC TRANSFERASE-RELATED"/>
    <property type="match status" value="1"/>
</dbReference>
<dbReference type="SUPFAM" id="SSF53448">
    <property type="entry name" value="Nucleotide-diphospho-sugar transferases"/>
    <property type="match status" value="1"/>
</dbReference>
<dbReference type="Pfam" id="PF11397">
    <property type="entry name" value="GlcNAc"/>
    <property type="match status" value="1"/>
</dbReference>
<sequence length="485" mass="55585">MKRFEKLGKIQRHRKRLVFLILLSLSIFICMALFLLISGMALQYNSEEGQSRMGKGSAVFGKMEGNVFSSHNLPSASKSVEEATIFLSIAAFRDVECVTTVESALTRARFPHRVFIGISEERYENDESCINLTDTLQRMNMTRTRTLRWKDVVPSAFETEKNAESKSKPTPLLHPGRSNDLITCLLSPHAASRTLDSTNTSVLDGCQIITRVGEPDDARGPTYARYITSLFFNNQDYYMVVDSHSRFIPDWDIKMIERARLMPTRGVMSHYPNGYTPENPDKEITKLDVMSMCKGVIMPNNIPKLGARWIPIQSKPVLQGFVAAGYIFGDSQFVRDVPFDPYLPYLFDGEEILYTARLYTSGWDSYCPGSALLYHNYERHKAPRYFAVIVRDEVRAHRLLQQRTAIRRVLYLLRRCQLNTTNRIVTDDEAHVLNPAIGQYEKFFGMGKVRSLHSYWHFTQLSDEFIKSKDNEGRWMGGEGLCEIK</sequence>
<evidence type="ECO:0000313" key="2">
    <source>
        <dbReference type="Proteomes" id="UP000192257"/>
    </source>
</evidence>
<dbReference type="GO" id="GO:0016757">
    <property type="term" value="F:glycosyltransferase activity"/>
    <property type="evidence" value="ECO:0007669"/>
    <property type="project" value="UniProtKB-KW"/>
</dbReference>
<dbReference type="EMBL" id="NBCO01000020">
    <property type="protein sequence ID" value="ORC87751.1"/>
    <property type="molecule type" value="Genomic_DNA"/>
</dbReference>
<dbReference type="InterPro" id="IPR021067">
    <property type="entry name" value="Glycosyltransferase"/>
</dbReference>
<accession>A0A1X0NT28</accession>
<protein>
    <submittedName>
        <fullName evidence="1">UDP-GlcNAc:polypeptide N-acetylglucosaminyltransferase</fullName>
    </submittedName>
</protein>
<keyword evidence="1" id="KW-0808">Transferase</keyword>
<name>A0A1X0NT28_9TRYP</name>
<gene>
    <name evidence="1" type="ORF">TM35_000201600</name>
</gene>
<dbReference type="VEuPathDB" id="TriTrypDB:TM35_000201600"/>
<organism evidence="1 2">
    <name type="scientific">Trypanosoma theileri</name>
    <dbReference type="NCBI Taxonomy" id="67003"/>
    <lineage>
        <taxon>Eukaryota</taxon>
        <taxon>Discoba</taxon>
        <taxon>Euglenozoa</taxon>
        <taxon>Kinetoplastea</taxon>
        <taxon>Metakinetoplastina</taxon>
        <taxon>Trypanosomatida</taxon>
        <taxon>Trypanosomatidae</taxon>
        <taxon>Trypanosoma</taxon>
    </lineage>
</organism>
<reference evidence="1 2" key="1">
    <citation type="submission" date="2017-03" db="EMBL/GenBank/DDBJ databases">
        <title>An alternative strategy for trypanosome survival in the mammalian bloodstream revealed through genome and transcriptome analysis of the ubiquitous bovine parasite Trypanosoma (Megatrypanum) theileri.</title>
        <authorList>
            <person name="Kelly S."/>
            <person name="Ivens A."/>
            <person name="Mott A."/>
            <person name="O'Neill E."/>
            <person name="Emms D."/>
            <person name="Macleod O."/>
            <person name="Voorheis P."/>
            <person name="Matthews J."/>
            <person name="Matthews K."/>
            <person name="Carrington M."/>
        </authorList>
    </citation>
    <scope>NUCLEOTIDE SEQUENCE [LARGE SCALE GENOMIC DNA]</scope>
    <source>
        <strain evidence="1">Edinburgh</strain>
    </source>
</reference>
<dbReference type="GeneID" id="39986625"/>
<dbReference type="OrthoDB" id="76265at2759"/>
<comment type="caution">
    <text evidence="1">The sequence shown here is derived from an EMBL/GenBank/DDBJ whole genome shotgun (WGS) entry which is preliminary data.</text>
</comment>
<keyword evidence="2" id="KW-1185">Reference proteome</keyword>
<evidence type="ECO:0000313" key="1">
    <source>
        <dbReference type="EMBL" id="ORC87751.1"/>
    </source>
</evidence>
<dbReference type="Proteomes" id="UP000192257">
    <property type="component" value="Unassembled WGS sequence"/>
</dbReference>
<dbReference type="InterPro" id="IPR029044">
    <property type="entry name" value="Nucleotide-diphossugar_trans"/>
</dbReference>
<dbReference type="AlphaFoldDB" id="A0A1X0NT28"/>
<proteinExistence type="predicted"/>
<dbReference type="PANTHER" id="PTHR34496:SF11">
    <property type="entry name" value="GLYCOSYLTRANSFERASE (GLCNAC)"/>
    <property type="match status" value="1"/>
</dbReference>